<dbReference type="InterPro" id="IPR004045">
    <property type="entry name" value="Glutathione_S-Trfase_N"/>
</dbReference>
<dbReference type="Proteomes" id="UP000214365">
    <property type="component" value="Unassembled WGS sequence"/>
</dbReference>
<dbReference type="SFLD" id="SFLDG00358">
    <property type="entry name" value="Main_(cytGST)"/>
    <property type="match status" value="1"/>
</dbReference>
<protein>
    <submittedName>
        <fullName evidence="6">Maleylacetoacetate isomerase</fullName>
    </submittedName>
</protein>
<dbReference type="GO" id="GO:0006559">
    <property type="term" value="P:L-phenylalanine catabolic process"/>
    <property type="evidence" value="ECO:0007669"/>
    <property type="project" value="TreeGrafter"/>
</dbReference>
<reference evidence="6 7" key="1">
    <citation type="submission" date="2015-06" db="EMBL/GenBank/DDBJ databases">
        <title>Talaromyces atroroseus IBT 11181 draft genome.</title>
        <authorList>
            <person name="Rasmussen K.B."/>
            <person name="Rasmussen S."/>
            <person name="Petersen B."/>
            <person name="Sicheritz-Ponten T."/>
            <person name="Mortensen U.H."/>
            <person name="Thrane U."/>
        </authorList>
    </citation>
    <scope>NUCLEOTIDE SEQUENCE [LARGE SCALE GENOMIC DNA]</scope>
    <source>
        <strain evidence="6 7">IBT 11181</strain>
    </source>
</reference>
<dbReference type="Pfam" id="PF00043">
    <property type="entry name" value="GST_C"/>
    <property type="match status" value="1"/>
</dbReference>
<evidence type="ECO:0000256" key="1">
    <source>
        <dbReference type="ARBA" id="ARBA00005023"/>
    </source>
</evidence>
<dbReference type="EMBL" id="LFMY01000015">
    <property type="protein sequence ID" value="OKL56246.1"/>
    <property type="molecule type" value="Genomic_DNA"/>
</dbReference>
<dbReference type="PROSITE" id="PS50404">
    <property type="entry name" value="GST_NTER"/>
    <property type="match status" value="1"/>
</dbReference>
<name>A0A1Q5Q7R1_TALAT</name>
<dbReference type="GO" id="GO:0016034">
    <property type="term" value="F:maleylacetoacetate isomerase activity"/>
    <property type="evidence" value="ECO:0007669"/>
    <property type="project" value="TreeGrafter"/>
</dbReference>
<dbReference type="GeneID" id="31008278"/>
<evidence type="ECO:0000256" key="3">
    <source>
        <dbReference type="SAM" id="MobiDB-lite"/>
    </source>
</evidence>
<dbReference type="InterPro" id="IPR005955">
    <property type="entry name" value="GST_Zeta"/>
</dbReference>
<feature type="domain" description="GST N-terminal" evidence="4">
    <location>
        <begin position="6"/>
        <end position="92"/>
    </location>
</feature>
<dbReference type="InterPro" id="IPR036282">
    <property type="entry name" value="Glutathione-S-Trfase_C_sf"/>
</dbReference>
<gene>
    <name evidence="6" type="ORF">UA08_08522</name>
</gene>
<keyword evidence="6" id="KW-0413">Isomerase</keyword>
<dbReference type="GO" id="GO:0005739">
    <property type="term" value="C:mitochondrion"/>
    <property type="evidence" value="ECO:0007669"/>
    <property type="project" value="TreeGrafter"/>
</dbReference>
<dbReference type="InterPro" id="IPR040079">
    <property type="entry name" value="Glutathione_S-Trfase"/>
</dbReference>
<dbReference type="GO" id="GO:0004364">
    <property type="term" value="F:glutathione transferase activity"/>
    <property type="evidence" value="ECO:0007669"/>
    <property type="project" value="TreeGrafter"/>
</dbReference>
<keyword evidence="7" id="KW-1185">Reference proteome</keyword>
<dbReference type="OrthoDB" id="202840at2759"/>
<dbReference type="NCBIfam" id="TIGR01262">
    <property type="entry name" value="maiA"/>
    <property type="match status" value="1"/>
</dbReference>
<evidence type="ECO:0000313" key="7">
    <source>
        <dbReference type="Proteomes" id="UP000214365"/>
    </source>
</evidence>
<proteinExistence type="inferred from homology"/>
<dbReference type="InterPro" id="IPR004046">
    <property type="entry name" value="GST_C"/>
</dbReference>
<sequence>MASDSPIFDLYTYFRSSCSARLRIALNLRGIRYNPIFVHLLKNEQLTEQHRALNPSLSVPVLVVHQASQEDLVIPQSLAALQYLEETIPPTSPSYRPLLPKDPGLRAITQSLVSIIASDIQPVVNLRTQKWVKELGVDPTPLCRKTTDAGFTAYEALSSKVAGNFSVGDEITLADVCLVPAAWSAARFGVDIQVYPTIARVVARMEEEDAVKTAHWRNQPDTPEEFRQA</sequence>
<feature type="domain" description="GST C-terminal" evidence="5">
    <location>
        <begin position="102"/>
        <end position="224"/>
    </location>
</feature>
<dbReference type="GO" id="GO:0006749">
    <property type="term" value="P:glutathione metabolic process"/>
    <property type="evidence" value="ECO:0007669"/>
    <property type="project" value="TreeGrafter"/>
</dbReference>
<dbReference type="Gene3D" id="3.40.30.10">
    <property type="entry name" value="Glutaredoxin"/>
    <property type="match status" value="1"/>
</dbReference>
<dbReference type="InterPro" id="IPR010987">
    <property type="entry name" value="Glutathione-S-Trfase_C-like"/>
</dbReference>
<comment type="pathway">
    <text evidence="1">Amino-acid degradation.</text>
</comment>
<dbReference type="SUPFAM" id="SSF52833">
    <property type="entry name" value="Thioredoxin-like"/>
    <property type="match status" value="1"/>
</dbReference>
<dbReference type="Gene3D" id="1.20.1050.10">
    <property type="match status" value="1"/>
</dbReference>
<dbReference type="RefSeq" id="XP_020116367.1">
    <property type="nucleotide sequence ID" value="XM_020263419.1"/>
</dbReference>
<evidence type="ECO:0000259" key="5">
    <source>
        <dbReference type="PROSITE" id="PS50405"/>
    </source>
</evidence>
<comment type="caution">
    <text evidence="6">The sequence shown here is derived from an EMBL/GenBank/DDBJ whole genome shotgun (WGS) entry which is preliminary data.</text>
</comment>
<dbReference type="FunFam" id="1.20.1050.10:FF:000010">
    <property type="entry name" value="Maleylacetoacetate isomerase isoform 1"/>
    <property type="match status" value="1"/>
</dbReference>
<evidence type="ECO:0000259" key="4">
    <source>
        <dbReference type="PROSITE" id="PS50404"/>
    </source>
</evidence>
<dbReference type="PROSITE" id="PS50405">
    <property type="entry name" value="GST_CTER"/>
    <property type="match status" value="1"/>
</dbReference>
<dbReference type="STRING" id="1441469.A0A1Q5Q7R1"/>
<comment type="similarity">
    <text evidence="2">Belongs to the GST superfamily. Zeta family.</text>
</comment>
<feature type="region of interest" description="Disordered" evidence="3">
    <location>
        <begin position="210"/>
        <end position="229"/>
    </location>
</feature>
<dbReference type="SUPFAM" id="SSF47616">
    <property type="entry name" value="GST C-terminal domain-like"/>
    <property type="match status" value="1"/>
</dbReference>
<dbReference type="Pfam" id="PF13409">
    <property type="entry name" value="GST_N_2"/>
    <property type="match status" value="1"/>
</dbReference>
<dbReference type="InterPro" id="IPR036249">
    <property type="entry name" value="Thioredoxin-like_sf"/>
</dbReference>
<organism evidence="6 7">
    <name type="scientific">Talaromyces atroroseus</name>
    <dbReference type="NCBI Taxonomy" id="1441469"/>
    <lineage>
        <taxon>Eukaryota</taxon>
        <taxon>Fungi</taxon>
        <taxon>Dikarya</taxon>
        <taxon>Ascomycota</taxon>
        <taxon>Pezizomycotina</taxon>
        <taxon>Eurotiomycetes</taxon>
        <taxon>Eurotiomycetidae</taxon>
        <taxon>Eurotiales</taxon>
        <taxon>Trichocomaceae</taxon>
        <taxon>Talaromyces</taxon>
        <taxon>Talaromyces sect. Trachyspermi</taxon>
    </lineage>
</organism>
<dbReference type="PANTHER" id="PTHR42673:SF4">
    <property type="entry name" value="MALEYLACETOACETATE ISOMERASE"/>
    <property type="match status" value="1"/>
</dbReference>
<evidence type="ECO:0000256" key="2">
    <source>
        <dbReference type="ARBA" id="ARBA00010007"/>
    </source>
</evidence>
<dbReference type="PANTHER" id="PTHR42673">
    <property type="entry name" value="MALEYLACETOACETATE ISOMERASE"/>
    <property type="match status" value="1"/>
</dbReference>
<evidence type="ECO:0000313" key="6">
    <source>
        <dbReference type="EMBL" id="OKL56246.1"/>
    </source>
</evidence>
<dbReference type="SFLD" id="SFLDS00019">
    <property type="entry name" value="Glutathione_Transferase_(cytos"/>
    <property type="match status" value="1"/>
</dbReference>
<dbReference type="AlphaFoldDB" id="A0A1Q5Q7R1"/>
<accession>A0A1Q5Q7R1</accession>